<gene>
    <name evidence="2" type="ORF">J2Z60_001902</name>
</gene>
<dbReference type="SUPFAM" id="SSF57884">
    <property type="entry name" value="Ada DNA repair protein, N-terminal domain (N-Ada 10)"/>
    <property type="match status" value="1"/>
</dbReference>
<sequence>MNTKVLMKKRFVALVFALILALGLSFLAANSVGAAVKETPIHGRIIVKYSGKGRVHLLNNQGNYIKKYAKKNSKWKVYAKAIIKGKRMYRIGKNTWILEKYAKLIKSKTASRAPRIWMSKNSEKGFLINTAATGRIIGNKLNKVFYLPTQKNRKVNSLNAVLFKSQAEAIAAGYKLAVI</sequence>
<keyword evidence="3" id="KW-1185">Reference proteome</keyword>
<proteinExistence type="predicted"/>
<feature type="chain" id="PRO_5045088819" evidence="1">
    <location>
        <begin position="35"/>
        <end position="179"/>
    </location>
</feature>
<protein>
    <submittedName>
        <fullName evidence="2">Uncharacterized protein</fullName>
    </submittedName>
</protein>
<dbReference type="EMBL" id="JAGGLU010000013">
    <property type="protein sequence ID" value="MBP2058713.1"/>
    <property type="molecule type" value="Genomic_DNA"/>
</dbReference>
<accession>A0ABS4MGC2</accession>
<evidence type="ECO:0000313" key="3">
    <source>
        <dbReference type="Proteomes" id="UP001519292"/>
    </source>
</evidence>
<feature type="signal peptide" evidence="1">
    <location>
        <begin position="1"/>
        <end position="34"/>
    </location>
</feature>
<dbReference type="Proteomes" id="UP001519292">
    <property type="component" value="Unassembled WGS sequence"/>
</dbReference>
<evidence type="ECO:0000256" key="1">
    <source>
        <dbReference type="SAM" id="SignalP"/>
    </source>
</evidence>
<dbReference type="RefSeq" id="WP_209687435.1">
    <property type="nucleotide sequence ID" value="NZ_JAGGLU010000013.1"/>
</dbReference>
<comment type="caution">
    <text evidence="2">The sequence shown here is derived from an EMBL/GenBank/DDBJ whole genome shotgun (WGS) entry which is preliminary data.</text>
</comment>
<keyword evidence="1" id="KW-0732">Signal</keyword>
<reference evidence="2 3" key="1">
    <citation type="submission" date="2021-03" db="EMBL/GenBank/DDBJ databases">
        <title>Genomic Encyclopedia of Type Strains, Phase IV (KMG-IV): sequencing the most valuable type-strain genomes for metagenomic binning, comparative biology and taxonomic classification.</title>
        <authorList>
            <person name="Goeker M."/>
        </authorList>
    </citation>
    <scope>NUCLEOTIDE SEQUENCE [LARGE SCALE GENOMIC DNA]</scope>
    <source>
        <strain evidence="2 3">DSM 101872</strain>
    </source>
</reference>
<dbReference type="InterPro" id="IPR035451">
    <property type="entry name" value="Ada-like_dom_sf"/>
</dbReference>
<name>A0ABS4MGC2_9LACO</name>
<evidence type="ECO:0000313" key="2">
    <source>
        <dbReference type="EMBL" id="MBP2058713.1"/>
    </source>
</evidence>
<organism evidence="2 3">
    <name type="scientific">Lactobacillus colini</name>
    <dbReference type="NCBI Taxonomy" id="1819254"/>
    <lineage>
        <taxon>Bacteria</taxon>
        <taxon>Bacillati</taxon>
        <taxon>Bacillota</taxon>
        <taxon>Bacilli</taxon>
        <taxon>Lactobacillales</taxon>
        <taxon>Lactobacillaceae</taxon>
        <taxon>Lactobacillus</taxon>
    </lineage>
</organism>